<protein>
    <recommendedName>
        <fullName evidence="5">C-type lectin domain-containing protein</fullName>
    </recommendedName>
</protein>
<dbReference type="Proteomes" id="UP000694523">
    <property type="component" value="Unplaced"/>
</dbReference>
<keyword evidence="4" id="KW-1133">Transmembrane helix</keyword>
<feature type="domain" description="C-type lectin" evidence="5">
    <location>
        <begin position="168"/>
        <end position="291"/>
    </location>
</feature>
<dbReference type="InterPro" id="IPR016187">
    <property type="entry name" value="CTDL_fold"/>
</dbReference>
<reference evidence="6" key="1">
    <citation type="submission" date="2025-08" db="UniProtKB">
        <authorList>
            <consortium name="Ensembl"/>
        </authorList>
    </citation>
    <scope>IDENTIFICATION</scope>
</reference>
<dbReference type="Ensembl" id="ENSNMLT00000016922.1">
    <property type="protein sequence ID" value="ENSNMLP00000015059.1"/>
    <property type="gene ID" value="ENSNMLG00000009999.1"/>
</dbReference>
<evidence type="ECO:0000256" key="3">
    <source>
        <dbReference type="SAM" id="MobiDB-lite"/>
    </source>
</evidence>
<sequence>MEHEQDQDVSLEQRFSEDLRTDRQSHPWRQKYKKGDGLGFKGHRVVLLCLGMLDIALLITALVLGMYCGKAKDFKAVSDSTLAPLILERDFLRNHSDAIKERRTVQVELENQRRARMQLHIQIKQLQTITDSMQSHIQVLRAERSQLESNRTTLEVSCGRCPVGWIFLKTSCYFYSNSPSNAKKNWPDSRADCTSRGGDLLVINNLEEQKAINNNYPKILGTGVQWKMGFWIGLTDRVTNGVWTWVNNATENDTMYWQSGQPNNEESLAGHCVAFGRNIQSWRSWYNRNCENDELNWICEMKPKVAMETTFM</sequence>
<dbReference type="GO" id="GO:0030246">
    <property type="term" value="F:carbohydrate binding"/>
    <property type="evidence" value="ECO:0007669"/>
    <property type="project" value="UniProtKB-KW"/>
</dbReference>
<feature type="compositionally biased region" description="Basic and acidic residues" evidence="3">
    <location>
        <begin position="14"/>
        <end position="25"/>
    </location>
</feature>
<dbReference type="PROSITE" id="PS50041">
    <property type="entry name" value="C_TYPE_LECTIN_2"/>
    <property type="match status" value="1"/>
</dbReference>
<dbReference type="SMART" id="SM00034">
    <property type="entry name" value="CLECT"/>
    <property type="match status" value="1"/>
</dbReference>
<dbReference type="InterPro" id="IPR016186">
    <property type="entry name" value="C-type_lectin-like/link_sf"/>
</dbReference>
<dbReference type="InterPro" id="IPR033989">
    <property type="entry name" value="CD209-like_CTLD"/>
</dbReference>
<organism evidence="6 7">
    <name type="scientific">Neogobius melanostomus</name>
    <name type="common">round goby</name>
    <dbReference type="NCBI Taxonomy" id="47308"/>
    <lineage>
        <taxon>Eukaryota</taxon>
        <taxon>Metazoa</taxon>
        <taxon>Chordata</taxon>
        <taxon>Craniata</taxon>
        <taxon>Vertebrata</taxon>
        <taxon>Euteleostomi</taxon>
        <taxon>Actinopterygii</taxon>
        <taxon>Neopterygii</taxon>
        <taxon>Teleostei</taxon>
        <taxon>Neoteleostei</taxon>
        <taxon>Acanthomorphata</taxon>
        <taxon>Gobiaria</taxon>
        <taxon>Gobiiformes</taxon>
        <taxon>Gobioidei</taxon>
        <taxon>Gobiidae</taxon>
        <taxon>Benthophilinae</taxon>
        <taxon>Neogobiini</taxon>
        <taxon>Neogobius</taxon>
    </lineage>
</organism>
<evidence type="ECO:0000256" key="1">
    <source>
        <dbReference type="ARBA" id="ARBA00022734"/>
    </source>
</evidence>
<feature type="region of interest" description="Disordered" evidence="3">
    <location>
        <begin position="1"/>
        <end position="28"/>
    </location>
</feature>
<evidence type="ECO:0000313" key="6">
    <source>
        <dbReference type="Ensembl" id="ENSNMLP00000015059.1"/>
    </source>
</evidence>
<dbReference type="PROSITE" id="PS00615">
    <property type="entry name" value="C_TYPE_LECTIN_1"/>
    <property type="match status" value="1"/>
</dbReference>
<evidence type="ECO:0000259" key="5">
    <source>
        <dbReference type="PROSITE" id="PS50041"/>
    </source>
</evidence>
<dbReference type="PANTHER" id="PTHR22803">
    <property type="entry name" value="MANNOSE, PHOSPHOLIPASE, LECTIN RECEPTOR RELATED"/>
    <property type="match status" value="1"/>
</dbReference>
<dbReference type="SUPFAM" id="SSF56436">
    <property type="entry name" value="C-type lectin-like"/>
    <property type="match status" value="1"/>
</dbReference>
<keyword evidence="4" id="KW-0812">Transmembrane</keyword>
<keyword evidence="4" id="KW-0472">Membrane</keyword>
<dbReference type="InterPro" id="IPR050111">
    <property type="entry name" value="C-type_lectin/snaclec_domain"/>
</dbReference>
<reference evidence="6" key="2">
    <citation type="submission" date="2025-09" db="UniProtKB">
        <authorList>
            <consortium name="Ensembl"/>
        </authorList>
    </citation>
    <scope>IDENTIFICATION</scope>
</reference>
<accession>A0A8C6T219</accession>
<dbReference type="Gene3D" id="3.10.100.10">
    <property type="entry name" value="Mannose-Binding Protein A, subunit A"/>
    <property type="match status" value="1"/>
</dbReference>
<keyword evidence="1" id="KW-0430">Lectin</keyword>
<evidence type="ECO:0000256" key="2">
    <source>
        <dbReference type="ARBA" id="ARBA00023157"/>
    </source>
</evidence>
<name>A0A8C6T219_9GOBI</name>
<dbReference type="Pfam" id="PF00059">
    <property type="entry name" value="Lectin_C"/>
    <property type="match status" value="1"/>
</dbReference>
<evidence type="ECO:0000256" key="4">
    <source>
        <dbReference type="SAM" id="Phobius"/>
    </source>
</evidence>
<dbReference type="InterPro" id="IPR018378">
    <property type="entry name" value="C-type_lectin_CS"/>
</dbReference>
<evidence type="ECO:0000313" key="7">
    <source>
        <dbReference type="Proteomes" id="UP000694523"/>
    </source>
</evidence>
<keyword evidence="2" id="KW-1015">Disulfide bond</keyword>
<feature type="transmembrane region" description="Helical" evidence="4">
    <location>
        <begin position="45"/>
        <end position="68"/>
    </location>
</feature>
<dbReference type="CDD" id="cd03590">
    <property type="entry name" value="CLECT_DC-SIGN_like"/>
    <property type="match status" value="1"/>
</dbReference>
<keyword evidence="7" id="KW-1185">Reference proteome</keyword>
<proteinExistence type="predicted"/>
<dbReference type="InterPro" id="IPR001304">
    <property type="entry name" value="C-type_lectin-like"/>
</dbReference>
<dbReference type="AlphaFoldDB" id="A0A8C6T219"/>